<gene>
    <name evidence="1" type="ORF">WQQ_10900</name>
</gene>
<comment type="caution">
    <text evidence="1">The sequence shown here is derived from an EMBL/GenBank/DDBJ whole genome shotgun (WGS) entry which is preliminary data.</text>
</comment>
<dbReference type="PROSITE" id="PS51257">
    <property type="entry name" value="PROKAR_LIPOPROTEIN"/>
    <property type="match status" value="1"/>
</dbReference>
<dbReference type="EMBL" id="AKGD01000001">
    <property type="protein sequence ID" value="EIT70953.1"/>
    <property type="molecule type" value="Genomic_DNA"/>
</dbReference>
<sequence length="54" mass="5939">MKSRRLSLELVLVCLLPSAAVVGCAITLWLALRLPTHEVAAVDRFGHAVLRSER</sequence>
<dbReference type="STRING" id="1172194.WQQ_10900"/>
<dbReference type="RefSeq" id="WP_007184045.1">
    <property type="nucleotide sequence ID" value="NZ_AKGD01000001.1"/>
</dbReference>
<evidence type="ECO:0000313" key="2">
    <source>
        <dbReference type="Proteomes" id="UP000003704"/>
    </source>
</evidence>
<evidence type="ECO:0000313" key="1">
    <source>
        <dbReference type="EMBL" id="EIT70953.1"/>
    </source>
</evidence>
<name>I8TBP1_9GAMM</name>
<proteinExistence type="predicted"/>
<organism evidence="1 2">
    <name type="scientific">Hydrocarboniphaga effusa AP103</name>
    <dbReference type="NCBI Taxonomy" id="1172194"/>
    <lineage>
        <taxon>Bacteria</taxon>
        <taxon>Pseudomonadati</taxon>
        <taxon>Pseudomonadota</taxon>
        <taxon>Gammaproteobacteria</taxon>
        <taxon>Nevskiales</taxon>
        <taxon>Nevskiaceae</taxon>
        <taxon>Hydrocarboniphaga</taxon>
    </lineage>
</organism>
<dbReference type="AlphaFoldDB" id="I8TBP1"/>
<accession>I8TBP1</accession>
<protein>
    <submittedName>
        <fullName evidence="1">Uncharacterized protein</fullName>
    </submittedName>
</protein>
<dbReference type="Proteomes" id="UP000003704">
    <property type="component" value="Unassembled WGS sequence"/>
</dbReference>
<keyword evidence="2" id="KW-1185">Reference proteome</keyword>
<reference evidence="1 2" key="1">
    <citation type="journal article" date="2012" name="J. Bacteriol.">
        <title>Genome Sequence of n-Alkane-Degrading Hydrocarboniphaga effusa Strain AP103T (ATCC BAA-332T).</title>
        <authorList>
            <person name="Chang H.K."/>
            <person name="Zylstra G.J."/>
            <person name="Chae J.C."/>
        </authorList>
    </citation>
    <scope>NUCLEOTIDE SEQUENCE [LARGE SCALE GENOMIC DNA]</scope>
    <source>
        <strain evidence="1 2">AP103</strain>
    </source>
</reference>